<accession>A0A3M8K7X2</accession>
<dbReference type="Gene3D" id="3.20.80.10">
    <property type="entry name" value="Regulatory factor, effector binding domain"/>
    <property type="match status" value="1"/>
</dbReference>
<evidence type="ECO:0000313" key="2">
    <source>
        <dbReference type="Proteomes" id="UP000266975"/>
    </source>
</evidence>
<reference evidence="1 2" key="1">
    <citation type="submission" date="2018-02" db="EMBL/GenBank/DDBJ databases">
        <title>Corynebacterium alimpuense sp. nov., a marine obligate actinomycete isolated from sediments of Valparaiso bay, Chile.</title>
        <authorList>
            <person name="Claverias F."/>
            <person name="Gonzales-Siles L."/>
            <person name="Salva-Serra F."/>
            <person name="Inganaes E."/>
            <person name="Molin K."/>
            <person name="Cumsille A."/>
            <person name="Undabarrena A."/>
            <person name="Couve E."/>
            <person name="Moore E.R.B."/>
            <person name="Gomila M."/>
            <person name="Camara B."/>
        </authorList>
    </citation>
    <scope>NUCLEOTIDE SEQUENCE [LARGE SCALE GENOMIC DNA]</scope>
    <source>
        <strain evidence="1 2">CCUG 69366</strain>
    </source>
</reference>
<evidence type="ECO:0000313" key="1">
    <source>
        <dbReference type="EMBL" id="RNE49331.1"/>
    </source>
</evidence>
<dbReference type="AlphaFoldDB" id="A0A3M8K7X2"/>
<organism evidence="1 2">
    <name type="scientific">Corynebacterium alimapuense</name>
    <dbReference type="NCBI Taxonomy" id="1576874"/>
    <lineage>
        <taxon>Bacteria</taxon>
        <taxon>Bacillati</taxon>
        <taxon>Actinomycetota</taxon>
        <taxon>Actinomycetes</taxon>
        <taxon>Mycobacteriales</taxon>
        <taxon>Corynebacteriaceae</taxon>
        <taxon>Corynebacterium</taxon>
    </lineage>
</organism>
<proteinExistence type="predicted"/>
<dbReference type="SUPFAM" id="SSF55136">
    <property type="entry name" value="Probable bacterial effector-binding domain"/>
    <property type="match status" value="1"/>
</dbReference>
<gene>
    <name evidence="1" type="ORF">C5L39_02895</name>
</gene>
<evidence type="ECO:0008006" key="3">
    <source>
        <dbReference type="Google" id="ProtNLM"/>
    </source>
</evidence>
<dbReference type="OrthoDB" id="64208at2"/>
<comment type="caution">
    <text evidence="1">The sequence shown here is derived from an EMBL/GenBank/DDBJ whole genome shotgun (WGS) entry which is preliminary data.</text>
</comment>
<protein>
    <recommendedName>
        <fullName evidence="3">Bacterial transcription activator effector binding domain-containing protein</fullName>
    </recommendedName>
</protein>
<name>A0A3M8K7X2_9CORY</name>
<dbReference type="Proteomes" id="UP000266975">
    <property type="component" value="Unassembled WGS sequence"/>
</dbReference>
<keyword evidence="2" id="KW-1185">Reference proteome</keyword>
<dbReference type="EMBL" id="PTJO01000003">
    <property type="protein sequence ID" value="RNE49331.1"/>
    <property type="molecule type" value="Genomic_DNA"/>
</dbReference>
<sequence length="159" mass="17201">MTQTRTFTVPAHAFLAERKIIKGADIGAFVGSSLEKTFGSFAAVGEAPSGPPRVYYYSPMAETVDLASGFPIAEELISAVESVLSADSGLAVYRVGETEVLSIRHTGSYDTLKDSWQELSEQLRILGRPTGPVFWEEYVTMPSSEDPSANVTDLYATLL</sequence>
<dbReference type="InterPro" id="IPR011256">
    <property type="entry name" value="Reg_factor_effector_dom_sf"/>
</dbReference>
<dbReference type="RefSeq" id="WP_123047378.1">
    <property type="nucleotide sequence ID" value="NZ_PTJO01000003.1"/>
</dbReference>